<dbReference type="InterPro" id="IPR036928">
    <property type="entry name" value="AS_sf"/>
</dbReference>
<evidence type="ECO:0000313" key="2">
    <source>
        <dbReference type="Proteomes" id="UP000000771"/>
    </source>
</evidence>
<sequence>MLFEVLDDLVHRRRCASEVVVASRAQLRSLEQRPDPIAVSLDDAALEEARALDGVAPSPSRPLAGVPVLVDARLSDGEGVVARARSLGAVVVGRVWSTTGSGPLPALEDPGVVDESCATRVLDAAVSRVALGAVPLALVPDALGSLRVAAADVGLASVHVRPWVLGDAERLSDGVVAATLSETAWAIDVLRDPEGRGRLLTPFTLGQWRPTRIGVWGRVTPGRARTDEDAVLDEAASALEADGVECIDVDDAFCAPWWSLVEARRALEAIATTQTERTAREVATGIVAAFVAAENAVRAASARVRRVAGEFDALLAPSTVGSSGARTRAGEVVVTDDDTTEVGRVHVANLAKLAATSIPVRRGDRSLGVEFLATSEPRAVAAAACLARRVAPRVLAARAVPW</sequence>
<organism evidence="1 2">
    <name type="scientific">Acidimicrobium ferrooxidans (strain DSM 10331 / JCM 15462 / NBRC 103882 / ICP)</name>
    <dbReference type="NCBI Taxonomy" id="525909"/>
    <lineage>
        <taxon>Bacteria</taxon>
        <taxon>Bacillati</taxon>
        <taxon>Actinomycetota</taxon>
        <taxon>Acidimicrobiia</taxon>
        <taxon>Acidimicrobiales</taxon>
        <taxon>Acidimicrobiaceae</taxon>
        <taxon>Acidimicrobium</taxon>
    </lineage>
</organism>
<dbReference type="Proteomes" id="UP000000771">
    <property type="component" value="Chromosome"/>
</dbReference>
<evidence type="ECO:0000313" key="1">
    <source>
        <dbReference type="EMBL" id="ACU54558.1"/>
    </source>
</evidence>
<protein>
    <recommendedName>
        <fullName evidence="3">Amidase</fullName>
    </recommendedName>
</protein>
<dbReference type="RefSeq" id="WP_015799037.1">
    <property type="nucleotide sequence ID" value="NC_013124.1"/>
</dbReference>
<reference evidence="1 2" key="1">
    <citation type="journal article" date="2009" name="Stand. Genomic Sci.">
        <title>Complete genome sequence of Acidimicrobium ferrooxidans type strain (ICP).</title>
        <authorList>
            <person name="Clum A."/>
            <person name="Nolan M."/>
            <person name="Lang E."/>
            <person name="Glavina Del Rio T."/>
            <person name="Tice H."/>
            <person name="Copeland A."/>
            <person name="Cheng J.F."/>
            <person name="Lucas S."/>
            <person name="Chen F."/>
            <person name="Bruce D."/>
            <person name="Goodwin L."/>
            <person name="Pitluck S."/>
            <person name="Ivanova N."/>
            <person name="Mavrommatis K."/>
            <person name="Mikhailova N."/>
            <person name="Pati A."/>
            <person name="Chen A."/>
            <person name="Palaniappan K."/>
            <person name="Goker M."/>
            <person name="Spring S."/>
            <person name="Land M."/>
            <person name="Hauser L."/>
            <person name="Chang Y.J."/>
            <person name="Jeffries C.C."/>
            <person name="Chain P."/>
            <person name="Bristow J."/>
            <person name="Eisen J.A."/>
            <person name="Markowitz V."/>
            <person name="Hugenholtz P."/>
            <person name="Kyrpides N.C."/>
            <person name="Klenk H.P."/>
            <person name="Lapidus A."/>
        </authorList>
    </citation>
    <scope>NUCLEOTIDE SEQUENCE [LARGE SCALE GENOMIC DNA]</scope>
    <source>
        <strain evidence="2">DSM 10331 / JCM 15462 / NBRC 103882 / ICP</strain>
    </source>
</reference>
<dbReference type="HOGENOM" id="CLU_684478_0_0_11"/>
<proteinExistence type="predicted"/>
<dbReference type="OrthoDB" id="3460651at2"/>
<dbReference type="eggNOG" id="COG0154">
    <property type="taxonomic scope" value="Bacteria"/>
</dbReference>
<dbReference type="SUPFAM" id="SSF75304">
    <property type="entry name" value="Amidase signature (AS) enzymes"/>
    <property type="match status" value="1"/>
</dbReference>
<accession>C7M0Q0</accession>
<gene>
    <name evidence="1" type="ordered locus">Afer_1642</name>
</gene>
<evidence type="ECO:0008006" key="3">
    <source>
        <dbReference type="Google" id="ProtNLM"/>
    </source>
</evidence>
<keyword evidence="2" id="KW-1185">Reference proteome</keyword>
<dbReference type="AlphaFoldDB" id="C7M0Q0"/>
<name>C7M0Q0_ACIFD</name>
<dbReference type="Gene3D" id="3.90.1300.10">
    <property type="entry name" value="Amidase signature (AS) domain"/>
    <property type="match status" value="1"/>
</dbReference>
<dbReference type="EMBL" id="CP001631">
    <property type="protein sequence ID" value="ACU54558.1"/>
    <property type="molecule type" value="Genomic_DNA"/>
</dbReference>
<dbReference type="STRING" id="525909.Afer_1642"/>
<dbReference type="KEGG" id="afo:Afer_1642"/>